<dbReference type="InterPro" id="IPR042337">
    <property type="entry name" value="GSE1"/>
</dbReference>
<sequence length="1147" mass="130046">MSLNLNRSFLGGRTDGQHYYHPLVFSDHVSFTELPHGPKTPSLTMHVRPKSNVQAMAAVSSFHPGQHSNMIGHLSGSNNSALNATRTSSFAAALRKLAKQAVDPVLEKDLVSNTPASSPAVVSTSGTPKHMFTAPYLSSNGPTTSTAPSPAITISHTPSQLALSLETRNRADVSRLGYLVVDSKVAQSEKRYDSYLRSKDHQVVSHLRSESVGNPPDAGRPSISGFQPYRSVSDVSHSHPSLYDHHHLPLLPAPYPYHTPFLPPSHFPHVAYGLKDSSYLDHCGIVRSPMWSFLPAPGMVSRTNMPFVPDRPYPSEILGHSLGLVSPGVSVLNHESFRVLQEERLQERERELVQEKKWDQERDQIRDQDIIQSQEVTESTEERSSTSRSPLISSKNEPVGTYRSFTQGTPRDLVIKWPPQETVTSSTPLNLTTYSTGLKEHKEMATYPERDMPEGLGYKHPLLLNQDIERNLPLPCSQATKEIDKYFRKKAEKSIAKSLIEVQDSRSSGSTRLQKKLQNTITDTRSSNNTIYDYCTKNIAGRNGTKKGTCINGDLKDPHDTMRDLLPGKPKHILWNKVDINYTLSEDDKRCIDLKTCSEPNKTPSGLKLLNTCNYNYHFTPTHPSRVTVNSEKKEVCGVIIENGNSPRQSMSAHDRNDTRDTVCNLPPRVVSKLDMEETKLKKVRLDGTYQSDINDSDVEEGYLFLIKSGPPLKLDLNPKKLQFLKVLGLTTHQKRRERDLEKLLKRSKIFHQKIVTPLLLESQVPTSGLNEVGTSVKPDDLRKEETYPQKAEFLTFFRLLPTTSQKVDEVEKTWRMVKSEREKRKRKYWERGEKKRCVSTVSSQKEEGRVGSIKLGYRDKNETTNLTFELEGPFPSIKKPGNVHLPVNTLSQNRSSAGTLDNSSEEEATLKVCRTRLCPLSHKDRPAESPSTSGLNTSVSLTHNPEDSKLVEMDFVTHNPEDSKLVEMDFVTHNPEDSKLVEMDFVTHNLRGCNHVEMNFVQQFHKSVLHATKLQLADQKQLHYTEESKRLKKNPVVTLSTATDNVENSGRLERTEMRRKKNDSWPGVEAILEAYEHHLAEQKSEKEFLTERCQELSLRNQEFNSQVERMHQQLKELLSLKHHLQEDRQHYQNTVDKLKKCLHQLR</sequence>
<proteinExistence type="predicted"/>
<evidence type="ECO:0000256" key="2">
    <source>
        <dbReference type="SAM" id="MobiDB-lite"/>
    </source>
</evidence>
<name>A0ABM1T3D1_LIMPO</name>
<gene>
    <name evidence="5" type="primary">LOC111087575</name>
</gene>
<feature type="domain" description="Genetic suppressor element-like" evidence="3">
    <location>
        <begin position="669"/>
        <end position="800"/>
    </location>
</feature>
<reference evidence="5" key="1">
    <citation type="submission" date="2025-08" db="UniProtKB">
        <authorList>
            <consortium name="RefSeq"/>
        </authorList>
    </citation>
    <scope>IDENTIFICATION</scope>
    <source>
        <tissue evidence="5">Muscle</tissue>
    </source>
</reference>
<dbReference type="PANTHER" id="PTHR17608:SF4">
    <property type="entry name" value="GENETIC SUPPRESSOR ELEMENT 1"/>
    <property type="match status" value="1"/>
</dbReference>
<protein>
    <submittedName>
        <fullName evidence="5">Genetic suppressor element 1-like isoform X1</fullName>
    </submittedName>
</protein>
<dbReference type="GeneID" id="111087575"/>
<dbReference type="Pfam" id="PF12540">
    <property type="entry name" value="DUF3736"/>
    <property type="match status" value="1"/>
</dbReference>
<feature type="region of interest" description="Disordered" evidence="2">
    <location>
        <begin position="644"/>
        <end position="664"/>
    </location>
</feature>
<evidence type="ECO:0000256" key="1">
    <source>
        <dbReference type="SAM" id="Coils"/>
    </source>
</evidence>
<feature type="compositionally biased region" description="Basic and acidic residues" evidence="2">
    <location>
        <begin position="354"/>
        <end position="369"/>
    </location>
</feature>
<organism evidence="4 5">
    <name type="scientific">Limulus polyphemus</name>
    <name type="common">Atlantic horseshoe crab</name>
    <dbReference type="NCBI Taxonomy" id="6850"/>
    <lineage>
        <taxon>Eukaryota</taxon>
        <taxon>Metazoa</taxon>
        <taxon>Ecdysozoa</taxon>
        <taxon>Arthropoda</taxon>
        <taxon>Chelicerata</taxon>
        <taxon>Merostomata</taxon>
        <taxon>Xiphosura</taxon>
        <taxon>Limulidae</taxon>
        <taxon>Limulus</taxon>
    </lineage>
</organism>
<feature type="coiled-coil region" evidence="1">
    <location>
        <begin position="1073"/>
        <end position="1135"/>
    </location>
</feature>
<feature type="region of interest" description="Disordered" evidence="2">
    <location>
        <begin position="354"/>
        <end position="405"/>
    </location>
</feature>
<dbReference type="RefSeq" id="XP_022250387.1">
    <property type="nucleotide sequence ID" value="XM_022394679.1"/>
</dbReference>
<keyword evidence="1" id="KW-0175">Coiled coil</keyword>
<keyword evidence="4" id="KW-1185">Reference proteome</keyword>
<evidence type="ECO:0000313" key="5">
    <source>
        <dbReference type="RefSeq" id="XP_022250387.1"/>
    </source>
</evidence>
<dbReference type="PANTHER" id="PTHR17608">
    <property type="entry name" value="GENETIC SUPPRESSOR ELEMENT 1"/>
    <property type="match status" value="1"/>
</dbReference>
<dbReference type="Proteomes" id="UP000694941">
    <property type="component" value="Unplaced"/>
</dbReference>
<evidence type="ECO:0000313" key="4">
    <source>
        <dbReference type="Proteomes" id="UP000694941"/>
    </source>
</evidence>
<accession>A0ABM1T3D1</accession>
<evidence type="ECO:0000259" key="3">
    <source>
        <dbReference type="Pfam" id="PF12540"/>
    </source>
</evidence>
<dbReference type="InterPro" id="IPR022207">
    <property type="entry name" value="GSE-like"/>
</dbReference>
<feature type="region of interest" description="Disordered" evidence="2">
    <location>
        <begin position="206"/>
        <end position="232"/>
    </location>
</feature>